<reference evidence="2" key="1">
    <citation type="journal article" date="2021" name="Proc. Natl. Acad. Sci. U.S.A.">
        <title>A Catalog of Tens of Thousands of Viruses from Human Metagenomes Reveals Hidden Associations with Chronic Diseases.</title>
        <authorList>
            <person name="Tisza M.J."/>
            <person name="Buck C.B."/>
        </authorList>
    </citation>
    <scope>NUCLEOTIDE SEQUENCE</scope>
    <source>
        <strain evidence="2">CtWeH21</strain>
    </source>
</reference>
<sequence length="47" mass="5886">MCSQSRYFLLNYLILIAYEMFSELNTFNKRNMFYKLYIFIKKNIIDM</sequence>
<keyword evidence="1" id="KW-1133">Transmembrane helix</keyword>
<feature type="transmembrane region" description="Helical" evidence="1">
    <location>
        <begin position="6"/>
        <end position="27"/>
    </location>
</feature>
<dbReference type="EMBL" id="BK015419">
    <property type="protein sequence ID" value="DAE05855.1"/>
    <property type="molecule type" value="Genomic_DNA"/>
</dbReference>
<organism evidence="2">
    <name type="scientific">Podoviridae sp. ctWeH21</name>
    <dbReference type="NCBI Taxonomy" id="2825255"/>
    <lineage>
        <taxon>Viruses</taxon>
        <taxon>Duplodnaviria</taxon>
        <taxon>Heunggongvirae</taxon>
        <taxon>Uroviricota</taxon>
        <taxon>Caudoviricetes</taxon>
    </lineage>
</organism>
<accession>A0A8S5PFA0</accession>
<evidence type="ECO:0000256" key="1">
    <source>
        <dbReference type="SAM" id="Phobius"/>
    </source>
</evidence>
<protein>
    <submittedName>
        <fullName evidence="2">Uncharacterized protein</fullName>
    </submittedName>
</protein>
<keyword evidence="1" id="KW-0472">Membrane</keyword>
<evidence type="ECO:0000313" key="2">
    <source>
        <dbReference type="EMBL" id="DAE05855.1"/>
    </source>
</evidence>
<proteinExistence type="predicted"/>
<name>A0A8S5PFA0_9CAUD</name>
<keyword evidence="1" id="KW-0812">Transmembrane</keyword>